<evidence type="ECO:0000259" key="2">
    <source>
        <dbReference type="Pfam" id="PF00561"/>
    </source>
</evidence>
<sequence>MPRTVRATALTALCCTVAVTALTGCGPLSDVRSGLDEVRTDLETAAEDVMTDGELFTGTKTLEVGGGSVNVSCSGLPADDRPVVVLMAGMGDGLDTMADLQETLSDGDRVCSYDRFGEGASDQPEGPQSIADVGETLTAVLDDIAGDGPVVLVGHSLGGLIAARYAPDHQDRVAGLVLLDATSPTMLDDITGVIPETATGPGAEVRAQNLAVFEGENPEQIVIESNPEVRSAGDIPTEIIQHGVQYLGEIPEYGADLERVWAEGQEKWSGVSGLSELSTAEESGHYIHVDQPGIAVEAVRRVTDQAAA</sequence>
<dbReference type="InterPro" id="IPR000073">
    <property type="entry name" value="AB_hydrolase_1"/>
</dbReference>
<gene>
    <name evidence="3" type="ORF">ABUK86_00230</name>
</gene>
<reference evidence="3 4" key="1">
    <citation type="submission" date="2024-06" db="EMBL/GenBank/DDBJ databases">
        <authorList>
            <person name="Bataeva Y.V."/>
            <person name="Grigorian L.N."/>
            <person name="Solomentsev V.I."/>
        </authorList>
    </citation>
    <scope>NUCLEOTIDE SEQUENCE [LARGE SCALE GENOMIC DNA]</scope>
    <source>
        <strain evidence="4">SCPM-O-B-12605 (RCAM04882)</strain>
    </source>
</reference>
<keyword evidence="1" id="KW-0732">Signal</keyword>
<dbReference type="Gene3D" id="3.40.50.1820">
    <property type="entry name" value="alpha/beta hydrolase"/>
    <property type="match status" value="1"/>
</dbReference>
<feature type="domain" description="AB hydrolase-1" evidence="2">
    <location>
        <begin position="82"/>
        <end position="190"/>
    </location>
</feature>
<dbReference type="RefSeq" id="WP_267947362.1">
    <property type="nucleotide sequence ID" value="NZ_JBEQNB010000001.1"/>
</dbReference>
<dbReference type="Pfam" id="PF00561">
    <property type="entry name" value="Abhydrolase_1"/>
    <property type="match status" value="1"/>
</dbReference>
<dbReference type="PRINTS" id="PR00111">
    <property type="entry name" value="ABHYDROLASE"/>
</dbReference>
<comment type="caution">
    <text evidence="3">The sequence shown here is derived from an EMBL/GenBank/DDBJ whole genome shotgun (WGS) entry which is preliminary data.</text>
</comment>
<evidence type="ECO:0000256" key="1">
    <source>
        <dbReference type="SAM" id="SignalP"/>
    </source>
</evidence>
<accession>A0ABV1ZM24</accession>
<evidence type="ECO:0000313" key="4">
    <source>
        <dbReference type="Proteomes" id="UP001432401"/>
    </source>
</evidence>
<keyword evidence="4" id="KW-1185">Reference proteome</keyword>
<dbReference type="PROSITE" id="PS51257">
    <property type="entry name" value="PROKAR_LIPOPROTEIN"/>
    <property type="match status" value="1"/>
</dbReference>
<dbReference type="SUPFAM" id="SSF53474">
    <property type="entry name" value="alpha/beta-Hydrolases"/>
    <property type="match status" value="1"/>
</dbReference>
<feature type="chain" id="PRO_5045374870" evidence="1">
    <location>
        <begin position="22"/>
        <end position="308"/>
    </location>
</feature>
<dbReference type="PANTHER" id="PTHR46438:SF11">
    <property type="entry name" value="LIPASE-RELATED"/>
    <property type="match status" value="1"/>
</dbReference>
<proteinExistence type="predicted"/>
<dbReference type="EMBL" id="JBEQNB010000001">
    <property type="protein sequence ID" value="MES0832192.1"/>
    <property type="molecule type" value="Genomic_DNA"/>
</dbReference>
<feature type="signal peptide" evidence="1">
    <location>
        <begin position="1"/>
        <end position="21"/>
    </location>
</feature>
<dbReference type="PANTHER" id="PTHR46438">
    <property type="entry name" value="ALPHA/BETA-HYDROLASES SUPERFAMILY PROTEIN"/>
    <property type="match status" value="1"/>
</dbReference>
<organism evidence="3 4">
    <name type="scientific">Nocardiopsis tropica</name>
    <dbReference type="NCBI Taxonomy" id="109330"/>
    <lineage>
        <taxon>Bacteria</taxon>
        <taxon>Bacillati</taxon>
        <taxon>Actinomycetota</taxon>
        <taxon>Actinomycetes</taxon>
        <taxon>Streptosporangiales</taxon>
        <taxon>Nocardiopsidaceae</taxon>
        <taxon>Nocardiopsis</taxon>
    </lineage>
</organism>
<evidence type="ECO:0000313" key="3">
    <source>
        <dbReference type="EMBL" id="MES0832192.1"/>
    </source>
</evidence>
<dbReference type="GO" id="GO:0016787">
    <property type="term" value="F:hydrolase activity"/>
    <property type="evidence" value="ECO:0007669"/>
    <property type="project" value="UniProtKB-KW"/>
</dbReference>
<dbReference type="Proteomes" id="UP001432401">
    <property type="component" value="Unassembled WGS sequence"/>
</dbReference>
<keyword evidence="3" id="KW-0378">Hydrolase</keyword>
<dbReference type="InterPro" id="IPR029058">
    <property type="entry name" value="AB_hydrolase_fold"/>
</dbReference>
<name>A0ABV1ZM24_9ACTN</name>
<protein>
    <submittedName>
        <fullName evidence="3">Alpha/beta hydrolase</fullName>
    </submittedName>
</protein>